<keyword evidence="2" id="KW-1185">Reference proteome</keyword>
<name>A0ABZ0NKU2_CERBT</name>
<dbReference type="GeneID" id="90644103"/>
<dbReference type="RefSeq" id="XP_065458659.1">
    <property type="nucleotide sequence ID" value="XM_065602587.1"/>
</dbReference>
<sequence>MYPWTNPYAGGPRLQGFLDGSDERFYSPYLYRPGSPTSDSLQYGIDWTGGQFWDPEGMQARGIGMQSNLWQQQATQGSEWLEDQRDWFVWSMLESGNGWLG</sequence>
<protein>
    <submittedName>
        <fullName evidence="1">Uncharacterized protein</fullName>
    </submittedName>
</protein>
<proteinExistence type="predicted"/>
<organism evidence="1 2">
    <name type="scientific">Cercospora beticola</name>
    <name type="common">Sugarbeet leaf spot fungus</name>
    <dbReference type="NCBI Taxonomy" id="122368"/>
    <lineage>
        <taxon>Eukaryota</taxon>
        <taxon>Fungi</taxon>
        <taxon>Dikarya</taxon>
        <taxon>Ascomycota</taxon>
        <taxon>Pezizomycotina</taxon>
        <taxon>Dothideomycetes</taxon>
        <taxon>Dothideomycetidae</taxon>
        <taxon>Mycosphaerellales</taxon>
        <taxon>Mycosphaerellaceae</taxon>
        <taxon>Cercospora</taxon>
    </lineage>
</organism>
<evidence type="ECO:0000313" key="2">
    <source>
        <dbReference type="Proteomes" id="UP001302367"/>
    </source>
</evidence>
<reference evidence="1 2" key="1">
    <citation type="submission" date="2023-09" db="EMBL/GenBank/DDBJ databases">
        <title>Complete-Gapless Cercospora beticola genome.</title>
        <authorList>
            <person name="Wyatt N.A."/>
            <person name="Spanner R.E."/>
            <person name="Bolton M.D."/>
        </authorList>
    </citation>
    <scope>NUCLEOTIDE SEQUENCE [LARGE SCALE GENOMIC DNA]</scope>
    <source>
        <strain evidence="1">Cb09-40</strain>
    </source>
</reference>
<evidence type="ECO:0000313" key="1">
    <source>
        <dbReference type="EMBL" id="WPB00109.1"/>
    </source>
</evidence>
<dbReference type="EMBL" id="CP134186">
    <property type="protein sequence ID" value="WPB00109.1"/>
    <property type="molecule type" value="Genomic_DNA"/>
</dbReference>
<gene>
    <name evidence="1" type="ORF">RHO25_004728</name>
</gene>
<accession>A0ABZ0NKU2</accession>
<dbReference type="Proteomes" id="UP001302367">
    <property type="component" value="Chromosome 3"/>
</dbReference>